<dbReference type="PANTHER" id="PTHR48079">
    <property type="entry name" value="PROTEIN YEEZ"/>
    <property type="match status" value="1"/>
</dbReference>
<dbReference type="SUPFAM" id="SSF51735">
    <property type="entry name" value="NAD(P)-binding Rossmann-fold domains"/>
    <property type="match status" value="1"/>
</dbReference>
<dbReference type="InterPro" id="IPR001509">
    <property type="entry name" value="Epimerase_deHydtase"/>
</dbReference>
<protein>
    <submittedName>
        <fullName evidence="2">SDR family oxidoreductase</fullName>
    </submittedName>
</protein>
<sequence length="295" mass="30700">MRVFVTGASGWIGSAVVPELLAAGHEVVGLARSDESARTLAEAGAQVRRGSLDDLDSLRTGAEEADGVIHLAFKHDFSDYAGAGRTERAAVETIGKELEGTDRPFLFASGVARLAAGRVATELDPSPFSGPDTPRGGGETLALAYADRGVRTVALRFPPTVHGDGDHGFTTTLVNIARQRGAAGHVGDGANRWPAVHRLDAATAVRLALDNAPAGSVVHAVAEEGIATRDIAEVIGRGLGLPVVSVAPEDAAEHFGWIAQFFALDAPTSSALTRERLGWTPTGPGLLADLPHYLR</sequence>
<dbReference type="Pfam" id="PF01370">
    <property type="entry name" value="Epimerase"/>
    <property type="match status" value="1"/>
</dbReference>
<dbReference type="Proteomes" id="UP001595816">
    <property type="component" value="Unassembled WGS sequence"/>
</dbReference>
<proteinExistence type="predicted"/>
<keyword evidence="3" id="KW-1185">Reference proteome</keyword>
<evidence type="ECO:0000313" key="3">
    <source>
        <dbReference type="Proteomes" id="UP001595816"/>
    </source>
</evidence>
<reference evidence="3" key="1">
    <citation type="journal article" date="2019" name="Int. J. Syst. Evol. Microbiol.">
        <title>The Global Catalogue of Microorganisms (GCM) 10K type strain sequencing project: providing services to taxonomists for standard genome sequencing and annotation.</title>
        <authorList>
            <consortium name="The Broad Institute Genomics Platform"/>
            <consortium name="The Broad Institute Genome Sequencing Center for Infectious Disease"/>
            <person name="Wu L."/>
            <person name="Ma J."/>
        </authorList>
    </citation>
    <scope>NUCLEOTIDE SEQUENCE [LARGE SCALE GENOMIC DNA]</scope>
    <source>
        <strain evidence="3">CGMCC 4.7289</strain>
    </source>
</reference>
<feature type="domain" description="NAD-dependent epimerase/dehydratase" evidence="1">
    <location>
        <begin position="3"/>
        <end position="213"/>
    </location>
</feature>
<dbReference type="InterPro" id="IPR051783">
    <property type="entry name" value="NAD(P)-dependent_oxidoreduct"/>
</dbReference>
<organism evidence="2 3">
    <name type="scientific">Hamadaea flava</name>
    <dbReference type="NCBI Taxonomy" id="1742688"/>
    <lineage>
        <taxon>Bacteria</taxon>
        <taxon>Bacillati</taxon>
        <taxon>Actinomycetota</taxon>
        <taxon>Actinomycetes</taxon>
        <taxon>Micromonosporales</taxon>
        <taxon>Micromonosporaceae</taxon>
        <taxon>Hamadaea</taxon>
    </lineage>
</organism>
<accession>A0ABV8LTF6</accession>
<dbReference type="PANTHER" id="PTHR48079:SF6">
    <property type="entry name" value="NAD(P)-BINDING DOMAIN-CONTAINING PROTEIN-RELATED"/>
    <property type="match status" value="1"/>
</dbReference>
<gene>
    <name evidence="2" type="ORF">ACFOZ4_23340</name>
</gene>
<dbReference type="CDD" id="cd05262">
    <property type="entry name" value="SDR_a7"/>
    <property type="match status" value="1"/>
</dbReference>
<name>A0ABV8LTF6_9ACTN</name>
<dbReference type="RefSeq" id="WP_253762346.1">
    <property type="nucleotide sequence ID" value="NZ_JAMZDZ010000001.1"/>
</dbReference>
<dbReference type="Gene3D" id="3.40.50.720">
    <property type="entry name" value="NAD(P)-binding Rossmann-like Domain"/>
    <property type="match status" value="1"/>
</dbReference>
<evidence type="ECO:0000313" key="2">
    <source>
        <dbReference type="EMBL" id="MFC4133554.1"/>
    </source>
</evidence>
<evidence type="ECO:0000259" key="1">
    <source>
        <dbReference type="Pfam" id="PF01370"/>
    </source>
</evidence>
<comment type="caution">
    <text evidence="2">The sequence shown here is derived from an EMBL/GenBank/DDBJ whole genome shotgun (WGS) entry which is preliminary data.</text>
</comment>
<dbReference type="EMBL" id="JBHSAY010000012">
    <property type="protein sequence ID" value="MFC4133554.1"/>
    <property type="molecule type" value="Genomic_DNA"/>
</dbReference>
<dbReference type="InterPro" id="IPR036291">
    <property type="entry name" value="NAD(P)-bd_dom_sf"/>
</dbReference>